<dbReference type="SUPFAM" id="SSF103481">
    <property type="entry name" value="Multidrug resistance efflux transporter EmrE"/>
    <property type="match status" value="2"/>
</dbReference>
<feature type="transmembrane region" description="Helical" evidence="8">
    <location>
        <begin position="218"/>
        <end position="237"/>
    </location>
</feature>
<evidence type="ECO:0000313" key="11">
    <source>
        <dbReference type="Proteomes" id="UP000280792"/>
    </source>
</evidence>
<dbReference type="PANTHER" id="PTHR22911:SF137">
    <property type="entry name" value="SOLUTE CARRIER FAMILY 35 MEMBER G2-RELATED"/>
    <property type="match status" value="1"/>
</dbReference>
<accession>A0A3P3VNV1</accession>
<reference evidence="10 11" key="1">
    <citation type="submission" date="2018-08" db="EMBL/GenBank/DDBJ databases">
        <authorList>
            <person name="Khan S.A."/>
        </authorList>
    </citation>
    <scope>NUCLEOTIDE SEQUENCE [LARGE SCALE GENOMIC DNA]</scope>
    <source>
        <strain evidence="10 11">GTF-13</strain>
    </source>
</reference>
<feature type="domain" description="EamA" evidence="9">
    <location>
        <begin position="159"/>
        <end position="291"/>
    </location>
</feature>
<dbReference type="AlphaFoldDB" id="A0A3P3VNV1"/>
<keyword evidence="11" id="KW-1185">Reference proteome</keyword>
<evidence type="ECO:0000256" key="8">
    <source>
        <dbReference type="SAM" id="Phobius"/>
    </source>
</evidence>
<evidence type="ECO:0000256" key="7">
    <source>
        <dbReference type="ARBA" id="ARBA00023136"/>
    </source>
</evidence>
<keyword evidence="4" id="KW-1003">Cell membrane</keyword>
<reference evidence="10 11" key="2">
    <citation type="submission" date="2018-12" db="EMBL/GenBank/DDBJ databases">
        <title>Simiduia agarivorans gen. nov., sp. nov., a marine, agarolytic bacterium isolated from shallow coastal water from Keelung, Taiwan.</title>
        <authorList>
            <person name="Shieh W.Y."/>
        </authorList>
    </citation>
    <scope>NUCLEOTIDE SEQUENCE [LARGE SCALE GENOMIC DNA]</scope>
    <source>
        <strain evidence="10 11">GTF-13</strain>
    </source>
</reference>
<dbReference type="PANTHER" id="PTHR22911">
    <property type="entry name" value="ACYL-MALONYL CONDENSING ENZYME-RELATED"/>
    <property type="match status" value="1"/>
</dbReference>
<dbReference type="Pfam" id="PF00892">
    <property type="entry name" value="EamA"/>
    <property type="match status" value="2"/>
</dbReference>
<evidence type="ECO:0000256" key="4">
    <source>
        <dbReference type="ARBA" id="ARBA00022475"/>
    </source>
</evidence>
<sequence length="303" mass="33544">MFGNPFVQQRSESTKGILFALAAFTFWGIAPIYFKAVADVPPLEVLAHRILWSVLLLMGLITIARQWTLTRDLLRDPRKLKLLLLSALLVAANWLTFIWAVANERILETSLGYFINPLVNVLLGMLFLGERLNRGQTIAVLLALSAVGYQLLVLGSIPMVALILAFSFGFYGLVRKKVAVAAVPGLAIETLLLLPLCLAYLGYLVVQQRSSFSLQLPDTAALLILAGVITTVPLVWFNAAATRLSLATVGFIQYLAPSIAFTIAITVYHEPFSHDKLVVFGIIWTALLVFSLDAWHQQRKRRL</sequence>
<evidence type="ECO:0000259" key="9">
    <source>
        <dbReference type="Pfam" id="PF00892"/>
    </source>
</evidence>
<proteinExistence type="inferred from homology"/>
<keyword evidence="7 8" id="KW-0472">Membrane</keyword>
<feature type="domain" description="EamA" evidence="9">
    <location>
        <begin position="15"/>
        <end position="147"/>
    </location>
</feature>
<feature type="transmembrane region" description="Helical" evidence="8">
    <location>
        <begin position="111"/>
        <end position="128"/>
    </location>
</feature>
<evidence type="ECO:0000256" key="6">
    <source>
        <dbReference type="ARBA" id="ARBA00022989"/>
    </source>
</evidence>
<keyword evidence="6 8" id="KW-1133">Transmembrane helix</keyword>
<dbReference type="Proteomes" id="UP000280792">
    <property type="component" value="Unassembled WGS sequence"/>
</dbReference>
<dbReference type="InterPro" id="IPR037185">
    <property type="entry name" value="EmrE-like"/>
</dbReference>
<gene>
    <name evidence="10" type="primary">rarD</name>
    <name evidence="10" type="ORF">D0544_04810</name>
</gene>
<evidence type="ECO:0000313" key="10">
    <source>
        <dbReference type="EMBL" id="RRJ84431.1"/>
    </source>
</evidence>
<feature type="transmembrane region" description="Helical" evidence="8">
    <location>
        <begin position="80"/>
        <end position="99"/>
    </location>
</feature>
<feature type="transmembrane region" description="Helical" evidence="8">
    <location>
        <begin position="244"/>
        <end position="265"/>
    </location>
</feature>
<feature type="transmembrane region" description="Helical" evidence="8">
    <location>
        <begin position="16"/>
        <end position="34"/>
    </location>
</feature>
<organism evidence="10 11">
    <name type="scientific">Aestuariirhabdus litorea</name>
    <dbReference type="NCBI Taxonomy" id="2528527"/>
    <lineage>
        <taxon>Bacteria</taxon>
        <taxon>Pseudomonadati</taxon>
        <taxon>Pseudomonadota</taxon>
        <taxon>Gammaproteobacteria</taxon>
        <taxon>Oceanospirillales</taxon>
        <taxon>Aestuariirhabdaceae</taxon>
        <taxon>Aestuariirhabdus</taxon>
    </lineage>
</organism>
<evidence type="ECO:0000256" key="1">
    <source>
        <dbReference type="ARBA" id="ARBA00004651"/>
    </source>
</evidence>
<comment type="subcellular location">
    <subcellularLocation>
        <location evidence="1">Cell membrane</location>
        <topology evidence="1">Multi-pass membrane protein</topology>
    </subcellularLocation>
</comment>
<dbReference type="EMBL" id="QWEZ01000001">
    <property type="protein sequence ID" value="RRJ84431.1"/>
    <property type="molecule type" value="Genomic_DNA"/>
</dbReference>
<dbReference type="GO" id="GO:0005886">
    <property type="term" value="C:plasma membrane"/>
    <property type="evidence" value="ECO:0007669"/>
    <property type="project" value="UniProtKB-SubCell"/>
</dbReference>
<evidence type="ECO:0000256" key="3">
    <source>
        <dbReference type="ARBA" id="ARBA00022448"/>
    </source>
</evidence>
<comment type="caution">
    <text evidence="10">The sequence shown here is derived from an EMBL/GenBank/DDBJ whole genome shotgun (WGS) entry which is preliminary data.</text>
</comment>
<name>A0A3P3VNV1_9GAMM</name>
<evidence type="ECO:0000256" key="2">
    <source>
        <dbReference type="ARBA" id="ARBA00007362"/>
    </source>
</evidence>
<protein>
    <submittedName>
        <fullName evidence="10">EamA family transporter RarD</fullName>
    </submittedName>
</protein>
<comment type="similarity">
    <text evidence="2">Belongs to the EamA transporter family.</text>
</comment>
<feature type="transmembrane region" description="Helical" evidence="8">
    <location>
        <begin position="46"/>
        <end position="68"/>
    </location>
</feature>
<evidence type="ECO:0000256" key="5">
    <source>
        <dbReference type="ARBA" id="ARBA00022692"/>
    </source>
</evidence>
<dbReference type="InterPro" id="IPR004626">
    <property type="entry name" value="RarD"/>
</dbReference>
<dbReference type="NCBIfam" id="TIGR00688">
    <property type="entry name" value="rarD"/>
    <property type="match status" value="1"/>
</dbReference>
<feature type="transmembrane region" description="Helical" evidence="8">
    <location>
        <begin position="277"/>
        <end position="295"/>
    </location>
</feature>
<feature type="transmembrane region" description="Helical" evidence="8">
    <location>
        <begin position="157"/>
        <end position="174"/>
    </location>
</feature>
<feature type="transmembrane region" description="Helical" evidence="8">
    <location>
        <begin position="186"/>
        <end position="206"/>
    </location>
</feature>
<keyword evidence="5 8" id="KW-0812">Transmembrane</keyword>
<dbReference type="InterPro" id="IPR000620">
    <property type="entry name" value="EamA_dom"/>
</dbReference>
<keyword evidence="3" id="KW-0813">Transport</keyword>